<evidence type="ECO:0000256" key="12">
    <source>
        <dbReference type="ARBA" id="ARBA00023075"/>
    </source>
</evidence>
<dbReference type="InterPro" id="IPR007859">
    <property type="entry name" value="ETF-QO/FixX_C"/>
</dbReference>
<reference evidence="18" key="1">
    <citation type="submission" date="2016-10" db="EMBL/GenBank/DDBJ databases">
        <authorList>
            <person name="Varghese N."/>
            <person name="Submissions S."/>
        </authorList>
    </citation>
    <scope>NUCLEOTIDE SEQUENCE [LARGE SCALE GENOMIC DNA]</scope>
    <source>
        <strain evidence="18">930I</strain>
    </source>
</reference>
<dbReference type="SUPFAM" id="SSF51905">
    <property type="entry name" value="FAD/NAD(P)-binding domain"/>
    <property type="match status" value="1"/>
</dbReference>
<evidence type="ECO:0000256" key="2">
    <source>
        <dbReference type="ARBA" id="ARBA00002819"/>
    </source>
</evidence>
<keyword evidence="18" id="KW-1185">Reference proteome</keyword>
<keyword evidence="3 14" id="KW-0813">Transport</keyword>
<evidence type="ECO:0000256" key="14">
    <source>
        <dbReference type="RuleBase" id="RU366068"/>
    </source>
</evidence>
<accession>A0A1G7W4C2</accession>
<proteinExistence type="predicted"/>
<organism evidence="17 18">
    <name type="scientific">Roseospirillum parvum</name>
    <dbReference type="NCBI Taxonomy" id="83401"/>
    <lineage>
        <taxon>Bacteria</taxon>
        <taxon>Pseudomonadati</taxon>
        <taxon>Pseudomonadota</taxon>
        <taxon>Alphaproteobacteria</taxon>
        <taxon>Rhodospirillales</taxon>
        <taxon>Rhodospirillaceae</taxon>
        <taxon>Roseospirillum</taxon>
    </lineage>
</organism>
<keyword evidence="10 14" id="KW-0408">Iron</keyword>
<comment type="cofactor">
    <cofactor evidence="14">
        <name>[4Fe-4S] cluster</name>
        <dbReference type="ChEBI" id="CHEBI:49883"/>
    </cofactor>
    <text evidence="14">Binds 1 [4Fe-4S] cluster.</text>
</comment>
<dbReference type="GO" id="GO:0004174">
    <property type="term" value="F:electron-transferring-flavoprotein dehydrogenase activity"/>
    <property type="evidence" value="ECO:0007669"/>
    <property type="project" value="UniProtKB-UniRule"/>
</dbReference>
<dbReference type="STRING" id="83401.SAMN05421742_10276"/>
<dbReference type="EMBL" id="FNCV01000002">
    <property type="protein sequence ID" value="SDG66852.1"/>
    <property type="molecule type" value="Genomic_DNA"/>
</dbReference>
<dbReference type="InterPro" id="IPR036188">
    <property type="entry name" value="FAD/NAD-bd_sf"/>
</dbReference>
<evidence type="ECO:0000256" key="3">
    <source>
        <dbReference type="ARBA" id="ARBA00022448"/>
    </source>
</evidence>
<sequence>MSDTDSAQDTRPEAPARESMEFDVVIVGAGPSGLSAAIRLMQQAEAAGRELSVCVLEKGSEVGAHILSGAVIETRALDELIPDWKDKGAPLNTPAGKDRFLFLTQGKAIPLPPPPSMHNDGNYIVSLGNVCRWLAEQAEGMGVEIYPGFAAAEVLYDDNGAVRGVATGDMGLKRDGTPGPNHEPGVELHAKVTVFAEGCRGSLTRQLISRFELAADSQPQTYGIGIKELWEVDPAQHQPGKVVHTIGWPVSSDVYGGSFLYHLEDNQVAVGFVVGLDYTNPHLSPYDEFQRFKTHPAVRPTFEGGRRIAYGARALSEGGLQSLPKLTFPGGLLIGDTAGFLNVPKIKGTHTAMKSGMLAAEALFEHLSADTPPAEVAGYPERLKDSWLWAELKEVRNIRPSFKWGMWGGLAYSALEAYLFKGAMPWTIAHAHADHETLKPADQCPPIDYPKPDGVLTFDRLTNVAFSGTNHEEEQPCHLTLKDANVPVEVNLARFAGPEARFCPAGVYEFVEDAEKGGQRLQINAQNCVHCKTCDIKDPTQNIVWVTPQGGEGPNYPNM</sequence>
<comment type="function">
    <text evidence="2 14">Accepts electrons from ETF and reduces ubiquinone.</text>
</comment>
<evidence type="ECO:0000313" key="17">
    <source>
        <dbReference type="EMBL" id="SDG66852.1"/>
    </source>
</evidence>
<evidence type="ECO:0000259" key="16">
    <source>
        <dbReference type="Pfam" id="PF21162"/>
    </source>
</evidence>
<gene>
    <name evidence="17" type="ORF">SAMN05421742_10276</name>
</gene>
<protein>
    <recommendedName>
        <fullName evidence="14">Electron transfer flavoprotein-ubiquinone oxidoreductase</fullName>
        <shortName evidence="14">ETF-QO</shortName>
        <ecNumber evidence="14">1.5.5.1</ecNumber>
    </recommendedName>
</protein>
<dbReference type="EC" id="1.5.5.1" evidence="14"/>
<evidence type="ECO:0000313" key="18">
    <source>
        <dbReference type="Proteomes" id="UP000217076"/>
    </source>
</evidence>
<dbReference type="AlphaFoldDB" id="A0A1G7W4C2"/>
<keyword evidence="5 14" id="KW-0285">Flavoprotein</keyword>
<evidence type="ECO:0000256" key="5">
    <source>
        <dbReference type="ARBA" id="ARBA00022630"/>
    </source>
</evidence>
<evidence type="ECO:0000256" key="1">
    <source>
        <dbReference type="ARBA" id="ARBA00001974"/>
    </source>
</evidence>
<keyword evidence="8 14" id="KW-0249">Electron transport</keyword>
<dbReference type="Gene3D" id="3.30.70.20">
    <property type="match status" value="1"/>
</dbReference>
<keyword evidence="4" id="KW-0004">4Fe-4S</keyword>
<dbReference type="FunFam" id="3.30.70.20:FF:000012">
    <property type="entry name" value="Electron transfer flavoprotein-ubiquinone oxidoreductase, mitochondrial"/>
    <property type="match status" value="1"/>
</dbReference>
<evidence type="ECO:0000256" key="6">
    <source>
        <dbReference type="ARBA" id="ARBA00022723"/>
    </source>
</evidence>
<evidence type="ECO:0000256" key="7">
    <source>
        <dbReference type="ARBA" id="ARBA00022827"/>
    </source>
</evidence>
<evidence type="ECO:0000256" key="8">
    <source>
        <dbReference type="ARBA" id="ARBA00022982"/>
    </source>
</evidence>
<keyword evidence="7 14" id="KW-0274">FAD</keyword>
<dbReference type="RefSeq" id="WP_218119476.1">
    <property type="nucleotide sequence ID" value="NZ_FNCV01000002.1"/>
</dbReference>
<dbReference type="Pfam" id="PF05187">
    <property type="entry name" value="Fer4_ETF_QO"/>
    <property type="match status" value="1"/>
</dbReference>
<dbReference type="Pfam" id="PF21162">
    <property type="entry name" value="ETFQO_UQ-bd"/>
    <property type="match status" value="1"/>
</dbReference>
<feature type="domain" description="ETF-QO/FixX C-terminal" evidence="15">
    <location>
        <begin position="454"/>
        <end position="556"/>
    </location>
</feature>
<name>A0A1G7W4C2_9PROT</name>
<dbReference type="PRINTS" id="PR00420">
    <property type="entry name" value="RNGMNOXGNASE"/>
</dbReference>
<dbReference type="SUPFAM" id="SSF54373">
    <property type="entry name" value="FAD-linked reductases, C-terminal domain"/>
    <property type="match status" value="1"/>
</dbReference>
<dbReference type="PANTHER" id="PTHR10617:SF107">
    <property type="entry name" value="ELECTRON TRANSFER FLAVOPROTEIN-UBIQUINONE OXIDOREDUCTASE, MITOCHONDRIAL"/>
    <property type="match status" value="1"/>
</dbReference>
<dbReference type="Proteomes" id="UP000217076">
    <property type="component" value="Unassembled WGS sequence"/>
</dbReference>
<evidence type="ECO:0000256" key="4">
    <source>
        <dbReference type="ARBA" id="ARBA00022485"/>
    </source>
</evidence>
<dbReference type="InterPro" id="IPR049398">
    <property type="entry name" value="ETF-QO/FixC_UQ-bd"/>
</dbReference>
<comment type="cofactor">
    <cofactor evidence="1 14">
        <name>FAD</name>
        <dbReference type="ChEBI" id="CHEBI:57692"/>
    </cofactor>
</comment>
<comment type="catalytic activity">
    <reaction evidence="13 14">
        <text>a ubiquinone + reduced [electron-transfer flavoprotein] = a ubiquinol + oxidized [electron-transfer flavoprotein] + H(+)</text>
        <dbReference type="Rhea" id="RHEA:24052"/>
        <dbReference type="Rhea" id="RHEA-COMP:9565"/>
        <dbReference type="Rhea" id="RHEA-COMP:9566"/>
        <dbReference type="Rhea" id="RHEA-COMP:10685"/>
        <dbReference type="Rhea" id="RHEA-COMP:10686"/>
        <dbReference type="ChEBI" id="CHEBI:15378"/>
        <dbReference type="ChEBI" id="CHEBI:16389"/>
        <dbReference type="ChEBI" id="CHEBI:17976"/>
        <dbReference type="ChEBI" id="CHEBI:57692"/>
        <dbReference type="ChEBI" id="CHEBI:58307"/>
        <dbReference type="EC" id="1.5.5.1"/>
    </reaction>
</comment>
<dbReference type="PANTHER" id="PTHR10617">
    <property type="entry name" value="ELECTRON TRANSFER FLAVOPROTEIN-UBIQUINONE OXIDOREDUCTASE"/>
    <property type="match status" value="1"/>
</dbReference>
<keyword evidence="11 14" id="KW-0411">Iron-sulfur</keyword>
<dbReference type="Pfam" id="PF13450">
    <property type="entry name" value="NAD_binding_8"/>
    <property type="match status" value="1"/>
</dbReference>
<keyword evidence="12 14" id="KW-0830">Ubiquinone</keyword>
<dbReference type="GO" id="GO:0046872">
    <property type="term" value="F:metal ion binding"/>
    <property type="evidence" value="ECO:0007669"/>
    <property type="project" value="UniProtKB-KW"/>
</dbReference>
<dbReference type="Gene3D" id="3.30.9.90">
    <property type="match status" value="1"/>
</dbReference>
<dbReference type="SUPFAM" id="SSF54862">
    <property type="entry name" value="4Fe-4S ferredoxins"/>
    <property type="match status" value="1"/>
</dbReference>
<evidence type="ECO:0000256" key="9">
    <source>
        <dbReference type="ARBA" id="ARBA00023002"/>
    </source>
</evidence>
<dbReference type="GO" id="GO:0051539">
    <property type="term" value="F:4 iron, 4 sulfur cluster binding"/>
    <property type="evidence" value="ECO:0007669"/>
    <property type="project" value="UniProtKB-UniRule"/>
</dbReference>
<dbReference type="Gene3D" id="3.50.50.60">
    <property type="entry name" value="FAD/NAD(P)-binding domain"/>
    <property type="match status" value="1"/>
</dbReference>
<evidence type="ECO:0000259" key="15">
    <source>
        <dbReference type="Pfam" id="PF05187"/>
    </source>
</evidence>
<evidence type="ECO:0000256" key="11">
    <source>
        <dbReference type="ARBA" id="ARBA00023014"/>
    </source>
</evidence>
<evidence type="ECO:0000256" key="10">
    <source>
        <dbReference type="ARBA" id="ARBA00023004"/>
    </source>
</evidence>
<feature type="domain" description="ETF-QO/FixC ubiquinone-binding" evidence="16">
    <location>
        <begin position="222"/>
        <end position="315"/>
    </location>
</feature>
<evidence type="ECO:0000256" key="13">
    <source>
        <dbReference type="ARBA" id="ARBA00052682"/>
    </source>
</evidence>
<keyword evidence="6 14" id="KW-0479">Metal-binding</keyword>
<dbReference type="InterPro" id="IPR040156">
    <property type="entry name" value="ETF-QO"/>
</dbReference>
<keyword evidence="9 14" id="KW-0560">Oxidoreductase</keyword>